<dbReference type="Proteomes" id="UP000324974">
    <property type="component" value="Chromosome"/>
</dbReference>
<keyword evidence="5" id="KW-1185">Reference proteome</keyword>
<name>A0A5C1ANL8_9BACT</name>
<gene>
    <name evidence="4" type="ORF">PX52LOC_07695</name>
</gene>
<protein>
    <submittedName>
        <fullName evidence="4">Response regulator</fullName>
    </submittedName>
</protein>
<dbReference type="KEGG" id="lrs:PX52LOC_07695"/>
<dbReference type="InterPro" id="IPR050595">
    <property type="entry name" value="Bact_response_regulator"/>
</dbReference>
<dbReference type="SUPFAM" id="SSF52172">
    <property type="entry name" value="CheY-like"/>
    <property type="match status" value="1"/>
</dbReference>
<proteinExistence type="predicted"/>
<dbReference type="PANTHER" id="PTHR44591">
    <property type="entry name" value="STRESS RESPONSE REGULATOR PROTEIN 1"/>
    <property type="match status" value="1"/>
</dbReference>
<evidence type="ECO:0000256" key="1">
    <source>
        <dbReference type="ARBA" id="ARBA00022553"/>
    </source>
</evidence>
<dbReference type="GO" id="GO:0000160">
    <property type="term" value="P:phosphorelay signal transduction system"/>
    <property type="evidence" value="ECO:0007669"/>
    <property type="project" value="InterPro"/>
</dbReference>
<keyword evidence="1 2" id="KW-0597">Phosphoprotein</keyword>
<dbReference type="Pfam" id="PF00072">
    <property type="entry name" value="Response_reg"/>
    <property type="match status" value="1"/>
</dbReference>
<dbReference type="CDD" id="cd17562">
    <property type="entry name" value="REC_CheY4-like"/>
    <property type="match status" value="1"/>
</dbReference>
<dbReference type="InterPro" id="IPR011006">
    <property type="entry name" value="CheY-like_superfamily"/>
</dbReference>
<evidence type="ECO:0000256" key="2">
    <source>
        <dbReference type="PROSITE-ProRule" id="PRU00169"/>
    </source>
</evidence>
<dbReference type="RefSeq" id="WP_149114866.1">
    <property type="nucleotide sequence ID" value="NZ_CP042425.1"/>
</dbReference>
<organism evidence="4 5">
    <name type="scientific">Limnoglobus roseus</name>
    <dbReference type="NCBI Taxonomy" id="2598579"/>
    <lineage>
        <taxon>Bacteria</taxon>
        <taxon>Pseudomonadati</taxon>
        <taxon>Planctomycetota</taxon>
        <taxon>Planctomycetia</taxon>
        <taxon>Gemmatales</taxon>
        <taxon>Gemmataceae</taxon>
        <taxon>Limnoglobus</taxon>
    </lineage>
</organism>
<evidence type="ECO:0000259" key="3">
    <source>
        <dbReference type="PROSITE" id="PS50110"/>
    </source>
</evidence>
<evidence type="ECO:0000313" key="4">
    <source>
        <dbReference type="EMBL" id="QEL20590.1"/>
    </source>
</evidence>
<dbReference type="InterPro" id="IPR001789">
    <property type="entry name" value="Sig_transdc_resp-reg_receiver"/>
</dbReference>
<sequence>MTKTVLIVDDSAMMRKMLGETLRAAGFAVVEGANGSDGLVQLDRQPVQMVITDFNMPRMNGPALIRRIRERPDYRFTPILVLTTETEDARKQEGKAAGATGWMVKPFDPPRLVQIVNRLLP</sequence>
<dbReference type="SMART" id="SM00448">
    <property type="entry name" value="REC"/>
    <property type="match status" value="1"/>
</dbReference>
<dbReference type="PROSITE" id="PS50110">
    <property type="entry name" value="RESPONSE_REGULATORY"/>
    <property type="match status" value="1"/>
</dbReference>
<dbReference type="PANTHER" id="PTHR44591:SF25">
    <property type="entry name" value="CHEMOTAXIS TWO-COMPONENT RESPONSE REGULATOR"/>
    <property type="match status" value="1"/>
</dbReference>
<dbReference type="AlphaFoldDB" id="A0A5C1ANL8"/>
<evidence type="ECO:0000313" key="5">
    <source>
        <dbReference type="Proteomes" id="UP000324974"/>
    </source>
</evidence>
<feature type="modified residue" description="4-aspartylphosphate" evidence="2">
    <location>
        <position position="53"/>
    </location>
</feature>
<dbReference type="EMBL" id="CP042425">
    <property type="protein sequence ID" value="QEL20590.1"/>
    <property type="molecule type" value="Genomic_DNA"/>
</dbReference>
<feature type="domain" description="Response regulatory" evidence="3">
    <location>
        <begin position="4"/>
        <end position="120"/>
    </location>
</feature>
<dbReference type="OrthoDB" id="9813953at2"/>
<dbReference type="Gene3D" id="3.40.50.2300">
    <property type="match status" value="1"/>
</dbReference>
<accession>A0A5C1ANL8</accession>
<reference evidence="5" key="1">
    <citation type="submission" date="2019-08" db="EMBL/GenBank/DDBJ databases">
        <title>Limnoglobus roseus gen. nov., sp. nov., a novel freshwater planctomycete with a giant genome from the family Gemmataceae.</title>
        <authorList>
            <person name="Kulichevskaya I.S."/>
            <person name="Naumoff D.G."/>
            <person name="Miroshnikov K."/>
            <person name="Ivanova A."/>
            <person name="Philippov D.A."/>
            <person name="Hakobyan A."/>
            <person name="Rijpstra I.C."/>
            <person name="Sinninghe Damste J.S."/>
            <person name="Liesack W."/>
            <person name="Dedysh S.N."/>
        </authorList>
    </citation>
    <scope>NUCLEOTIDE SEQUENCE [LARGE SCALE GENOMIC DNA]</scope>
    <source>
        <strain evidence="5">PX52</strain>
    </source>
</reference>